<sequence>MRMIVICFKFTALLASVKRLISFFDKTDCVNLAIAPDVLATLVEKGQLHATDFRCLDLSSKQIVWKMFLSLAAAKLGGRQGLVDFSHSIEE</sequence>
<dbReference type="EMBL" id="JANIBM010000056">
    <property type="protein sequence ID" value="MCQ8183577.1"/>
    <property type="molecule type" value="Genomic_DNA"/>
</dbReference>
<name>A0ABT1UMW2_9GAMM</name>
<evidence type="ECO:0000313" key="2">
    <source>
        <dbReference type="Proteomes" id="UP001524569"/>
    </source>
</evidence>
<protein>
    <submittedName>
        <fullName evidence="1">Uncharacterized protein</fullName>
    </submittedName>
</protein>
<dbReference type="Proteomes" id="UP001524569">
    <property type="component" value="Unassembled WGS sequence"/>
</dbReference>
<keyword evidence="2" id="KW-1185">Reference proteome</keyword>
<proteinExistence type="predicted"/>
<accession>A0ABT1UMW2</accession>
<gene>
    <name evidence="1" type="ORF">NP603_20890</name>
</gene>
<reference evidence="1 2" key="1">
    <citation type="submission" date="2022-07" db="EMBL/GenBank/DDBJ databases">
        <title>Methylomonas rivi sp. nov., Methylomonas rosea sp. nov., Methylomonas aureus sp. nov. and Methylomonas subterranea sp. nov., four novel methanotrophs isolated from a freshwater creek and the deep terrestrial subsurface.</title>
        <authorList>
            <person name="Abin C."/>
            <person name="Sankaranarayanan K."/>
            <person name="Garner C."/>
            <person name="Sindelar R."/>
            <person name="Kotary K."/>
            <person name="Garner R."/>
            <person name="Barclay S."/>
            <person name="Lawson P."/>
            <person name="Krumholz L."/>
        </authorList>
    </citation>
    <scope>NUCLEOTIDE SEQUENCE [LARGE SCALE GENOMIC DNA]</scope>
    <source>
        <strain evidence="1 2">SURF-1</strain>
    </source>
</reference>
<dbReference type="RefSeq" id="WP_256612800.1">
    <property type="nucleotide sequence ID" value="NZ_JANIBM010000056.1"/>
</dbReference>
<organism evidence="1 2">
    <name type="scientific">Methylomonas aurea</name>
    <dbReference type="NCBI Taxonomy" id="2952224"/>
    <lineage>
        <taxon>Bacteria</taxon>
        <taxon>Pseudomonadati</taxon>
        <taxon>Pseudomonadota</taxon>
        <taxon>Gammaproteobacteria</taxon>
        <taxon>Methylococcales</taxon>
        <taxon>Methylococcaceae</taxon>
        <taxon>Methylomonas</taxon>
    </lineage>
</organism>
<evidence type="ECO:0000313" key="1">
    <source>
        <dbReference type="EMBL" id="MCQ8183577.1"/>
    </source>
</evidence>
<comment type="caution">
    <text evidence="1">The sequence shown here is derived from an EMBL/GenBank/DDBJ whole genome shotgun (WGS) entry which is preliminary data.</text>
</comment>